<dbReference type="PANTHER" id="PTHR23284">
    <property type="entry name" value="PROLACTIN REGULATORY ELEMENT BINDING PROTEIN"/>
    <property type="match status" value="1"/>
</dbReference>
<dbReference type="AlphaFoldDB" id="A0A0L0HDV4"/>
<keyword evidence="14" id="KW-1185">Reference proteome</keyword>
<evidence type="ECO:0000313" key="13">
    <source>
        <dbReference type="EMBL" id="KNC99154.1"/>
    </source>
</evidence>
<evidence type="ECO:0000256" key="9">
    <source>
        <dbReference type="ARBA" id="ARBA00022989"/>
    </source>
</evidence>
<dbReference type="PROSITE" id="PS50082">
    <property type="entry name" value="WD_REPEATS_2"/>
    <property type="match status" value="2"/>
</dbReference>
<evidence type="ECO:0000313" key="14">
    <source>
        <dbReference type="Proteomes" id="UP000053201"/>
    </source>
</evidence>
<comment type="subcellular location">
    <subcellularLocation>
        <location evidence="1">Endoplasmic reticulum membrane</location>
        <topology evidence="1">Single-pass membrane protein</topology>
    </subcellularLocation>
</comment>
<dbReference type="PANTHER" id="PTHR23284:SF0">
    <property type="entry name" value="PROLACTIN REGULATORY ELEMENT-BINDING PROTEIN"/>
    <property type="match status" value="1"/>
</dbReference>
<dbReference type="GO" id="GO:0005789">
    <property type="term" value="C:endoplasmic reticulum membrane"/>
    <property type="evidence" value="ECO:0007669"/>
    <property type="project" value="UniProtKB-SubCell"/>
</dbReference>
<evidence type="ECO:0000256" key="8">
    <source>
        <dbReference type="ARBA" id="ARBA00022927"/>
    </source>
</evidence>
<dbReference type="SMART" id="SM00320">
    <property type="entry name" value="WD40"/>
    <property type="match status" value="4"/>
</dbReference>
<dbReference type="GO" id="GO:0005085">
    <property type="term" value="F:guanyl-nucleotide exchange factor activity"/>
    <property type="evidence" value="ECO:0007669"/>
    <property type="project" value="InterPro"/>
</dbReference>
<keyword evidence="10 12" id="KW-0472">Membrane</keyword>
<feature type="repeat" description="WD" evidence="11">
    <location>
        <begin position="303"/>
        <end position="333"/>
    </location>
</feature>
<evidence type="ECO:0000256" key="11">
    <source>
        <dbReference type="PROSITE-ProRule" id="PRU00221"/>
    </source>
</evidence>
<feature type="repeat" description="WD" evidence="11">
    <location>
        <begin position="134"/>
        <end position="153"/>
    </location>
</feature>
<dbReference type="eggNOG" id="KOG0771">
    <property type="taxonomic scope" value="Eukaryota"/>
</dbReference>
<dbReference type="GO" id="GO:0015031">
    <property type="term" value="P:protein transport"/>
    <property type="evidence" value="ECO:0007669"/>
    <property type="project" value="UniProtKB-KW"/>
</dbReference>
<dbReference type="InterPro" id="IPR011047">
    <property type="entry name" value="Quinoprotein_ADH-like_sf"/>
</dbReference>
<sequence length="371" mass="40471">MAPPRKQINIGFPIFAVGFTPKKPRIVIGGGGGATRAGVKNAMILYDLNPLTLDMTPVAEHQFGKKDDGCMSIAVHPKEKAFVAGVNSPEDQVAEGRNENCRVFHLKGDQFILRDTHKTLDSKDPFFHQKVARFSPDGKLLVTGTTDGKLSLWTWPDFRSAVPAIDHGGEISDADFDPFGKQLASVTADKCYVTDTSDGRTVWSIENPMMQKTIKSAFRACRFGIAASQGYLFLVINTKDRKKSYICKWQTSGWKLHRQKAISNKPTTSFAISDNGELLGYGSADLSVSVISAKGLQNVYRVPNAHGFPVTTLAFSPNSQLLVSGSADGTCHIAVVPQSSGSLYLIPLCLLALFMVVLLTYLVLLEDEQEL</sequence>
<evidence type="ECO:0000256" key="10">
    <source>
        <dbReference type="ARBA" id="ARBA00023136"/>
    </source>
</evidence>
<feature type="transmembrane region" description="Helical" evidence="12">
    <location>
        <begin position="343"/>
        <end position="365"/>
    </location>
</feature>
<dbReference type="InterPro" id="IPR001680">
    <property type="entry name" value="WD40_rpt"/>
</dbReference>
<evidence type="ECO:0000256" key="2">
    <source>
        <dbReference type="ARBA" id="ARBA00022448"/>
    </source>
</evidence>
<reference evidence="13 14" key="1">
    <citation type="submission" date="2009-08" db="EMBL/GenBank/DDBJ databases">
        <title>The Genome Sequence of Spizellomyces punctatus strain DAOM BR117.</title>
        <authorList>
            <consortium name="The Broad Institute Genome Sequencing Platform"/>
            <person name="Russ C."/>
            <person name="Cuomo C."/>
            <person name="Shea T."/>
            <person name="Young S.K."/>
            <person name="Zeng Q."/>
            <person name="Koehrsen M."/>
            <person name="Haas B."/>
            <person name="Borodovsky M."/>
            <person name="Guigo R."/>
            <person name="Alvarado L."/>
            <person name="Berlin A."/>
            <person name="Bochicchio J."/>
            <person name="Borenstein D."/>
            <person name="Chapman S."/>
            <person name="Chen Z."/>
            <person name="Engels R."/>
            <person name="Freedman E."/>
            <person name="Gellesch M."/>
            <person name="Goldberg J."/>
            <person name="Griggs A."/>
            <person name="Gujja S."/>
            <person name="Heiman D."/>
            <person name="Hepburn T."/>
            <person name="Howarth C."/>
            <person name="Jen D."/>
            <person name="Larson L."/>
            <person name="Lewis B."/>
            <person name="Mehta T."/>
            <person name="Park D."/>
            <person name="Pearson M."/>
            <person name="Roberts A."/>
            <person name="Saif S."/>
            <person name="Shenoy N."/>
            <person name="Sisk P."/>
            <person name="Stolte C."/>
            <person name="Sykes S."/>
            <person name="Thomson T."/>
            <person name="Walk T."/>
            <person name="White J."/>
            <person name="Yandava C."/>
            <person name="Burger G."/>
            <person name="Gray M.W."/>
            <person name="Holland P.W.H."/>
            <person name="King N."/>
            <person name="Lang F.B.F."/>
            <person name="Roger A.J."/>
            <person name="Ruiz-Trillo I."/>
            <person name="Lander E."/>
            <person name="Nusbaum C."/>
        </authorList>
    </citation>
    <scope>NUCLEOTIDE SEQUENCE [LARGE SCALE GENOMIC DNA]</scope>
    <source>
        <strain evidence="13 14">DAOM BR117</strain>
    </source>
</reference>
<evidence type="ECO:0000256" key="1">
    <source>
        <dbReference type="ARBA" id="ARBA00004389"/>
    </source>
</evidence>
<keyword evidence="3 11" id="KW-0853">WD repeat</keyword>
<evidence type="ECO:0000256" key="3">
    <source>
        <dbReference type="ARBA" id="ARBA00022574"/>
    </source>
</evidence>
<dbReference type="Gene3D" id="2.130.10.10">
    <property type="entry name" value="YVTN repeat-like/Quinoprotein amine dehydrogenase"/>
    <property type="match status" value="1"/>
</dbReference>
<gene>
    <name evidence="13" type="ORF">SPPG_05411</name>
</gene>
<protein>
    <recommendedName>
        <fullName evidence="15">Anaphase-promoting complex subunit 4 WD40 domain-containing protein</fullName>
    </recommendedName>
</protein>
<evidence type="ECO:0000256" key="5">
    <source>
        <dbReference type="ARBA" id="ARBA00022737"/>
    </source>
</evidence>
<dbReference type="InterPro" id="IPR045260">
    <property type="entry name" value="Sec12-like"/>
</dbReference>
<dbReference type="FunCoup" id="A0A0L0HDV4">
    <property type="interactions" value="69"/>
</dbReference>
<keyword evidence="8" id="KW-0653">Protein transport</keyword>
<evidence type="ECO:0000256" key="6">
    <source>
        <dbReference type="ARBA" id="ARBA00022824"/>
    </source>
</evidence>
<proteinExistence type="predicted"/>
<evidence type="ECO:0000256" key="7">
    <source>
        <dbReference type="ARBA" id="ARBA00022892"/>
    </source>
</evidence>
<accession>A0A0L0HDV4</accession>
<keyword evidence="6" id="KW-0256">Endoplasmic reticulum</keyword>
<dbReference type="OrthoDB" id="2013972at2759"/>
<dbReference type="SUPFAM" id="SSF50998">
    <property type="entry name" value="Quinoprotein alcohol dehydrogenase-like"/>
    <property type="match status" value="1"/>
</dbReference>
<dbReference type="InterPro" id="IPR015943">
    <property type="entry name" value="WD40/YVTN_repeat-like_dom_sf"/>
</dbReference>
<evidence type="ECO:0000256" key="4">
    <source>
        <dbReference type="ARBA" id="ARBA00022692"/>
    </source>
</evidence>
<keyword evidence="5" id="KW-0677">Repeat</keyword>
<dbReference type="GO" id="GO:0006888">
    <property type="term" value="P:endoplasmic reticulum to Golgi vesicle-mediated transport"/>
    <property type="evidence" value="ECO:0007669"/>
    <property type="project" value="TreeGrafter"/>
</dbReference>
<dbReference type="EMBL" id="KQ257458">
    <property type="protein sequence ID" value="KNC99154.1"/>
    <property type="molecule type" value="Genomic_DNA"/>
</dbReference>
<dbReference type="Pfam" id="PF00400">
    <property type="entry name" value="WD40"/>
    <property type="match status" value="2"/>
</dbReference>
<keyword evidence="2" id="KW-0813">Transport</keyword>
<dbReference type="RefSeq" id="XP_016607194.1">
    <property type="nucleotide sequence ID" value="XM_016753626.1"/>
</dbReference>
<dbReference type="GeneID" id="27688787"/>
<dbReference type="VEuPathDB" id="FungiDB:SPPG_05411"/>
<dbReference type="Proteomes" id="UP000053201">
    <property type="component" value="Unassembled WGS sequence"/>
</dbReference>
<evidence type="ECO:0000256" key="12">
    <source>
        <dbReference type="SAM" id="Phobius"/>
    </source>
</evidence>
<evidence type="ECO:0008006" key="15">
    <source>
        <dbReference type="Google" id="ProtNLM"/>
    </source>
</evidence>
<keyword evidence="7" id="KW-0931">ER-Golgi transport</keyword>
<dbReference type="STRING" id="645134.A0A0L0HDV4"/>
<dbReference type="GO" id="GO:0003400">
    <property type="term" value="P:regulation of COPII vesicle coating"/>
    <property type="evidence" value="ECO:0007669"/>
    <property type="project" value="TreeGrafter"/>
</dbReference>
<dbReference type="OMA" id="KAHEFPP"/>
<dbReference type="InParanoid" id="A0A0L0HDV4"/>
<name>A0A0L0HDV4_SPIPD</name>
<organism evidence="13 14">
    <name type="scientific">Spizellomyces punctatus (strain DAOM BR117)</name>
    <dbReference type="NCBI Taxonomy" id="645134"/>
    <lineage>
        <taxon>Eukaryota</taxon>
        <taxon>Fungi</taxon>
        <taxon>Fungi incertae sedis</taxon>
        <taxon>Chytridiomycota</taxon>
        <taxon>Chytridiomycota incertae sedis</taxon>
        <taxon>Chytridiomycetes</taxon>
        <taxon>Spizellomycetales</taxon>
        <taxon>Spizellomycetaceae</taxon>
        <taxon>Spizellomyces</taxon>
    </lineage>
</organism>
<keyword evidence="4 12" id="KW-0812">Transmembrane</keyword>
<keyword evidence="9 12" id="KW-1133">Transmembrane helix</keyword>